<dbReference type="Gene3D" id="3.90.79.10">
    <property type="entry name" value="Nucleoside Triphosphate Pyrophosphohydrolase"/>
    <property type="match status" value="1"/>
</dbReference>
<dbReference type="EnsemblBacteria" id="ACC84027">
    <property type="protein sequence ID" value="ACC84027"/>
    <property type="gene ID" value="Npun_F5727"/>
</dbReference>
<keyword evidence="2" id="KW-0378">Hydrolase</keyword>
<dbReference type="OrthoDB" id="3213872at2"/>
<dbReference type="InterPro" id="IPR000086">
    <property type="entry name" value="NUDIX_hydrolase_dom"/>
</dbReference>
<dbReference type="EMBL" id="CP001037">
    <property type="protein sequence ID" value="ACC84027.1"/>
    <property type="molecule type" value="Genomic_DNA"/>
</dbReference>
<dbReference type="RefSeq" id="WP_012411970.1">
    <property type="nucleotide sequence ID" value="NC_010628.1"/>
</dbReference>
<protein>
    <submittedName>
        <fullName evidence="2">NUDIX hydrolase</fullName>
    </submittedName>
</protein>
<dbReference type="SUPFAM" id="SSF55811">
    <property type="entry name" value="Nudix"/>
    <property type="match status" value="1"/>
</dbReference>
<dbReference type="STRING" id="63737.Npun_F5727"/>
<reference evidence="3" key="1">
    <citation type="submission" date="2008-04" db="EMBL/GenBank/DDBJ databases">
        <title>Complete sequence of chromosome of Nostoc punctiforme ATCC 29133.</title>
        <authorList>
            <consortium name="US DOE Joint Genome Institute"/>
            <person name="Copeland A."/>
            <person name="Lucas S."/>
            <person name="Lapidus A."/>
            <person name="Glavina del Rio T."/>
            <person name="Dalin E."/>
            <person name="Tice H."/>
            <person name="Pitluck S."/>
            <person name="Chain P."/>
            <person name="Malfatti S."/>
            <person name="Shin M."/>
            <person name="Vergez L."/>
            <person name="Schmutz J."/>
            <person name="Larimer F."/>
            <person name="Land M."/>
            <person name="Hauser L."/>
            <person name="Kyrpides N."/>
            <person name="Kim E."/>
            <person name="Meeks J.C."/>
            <person name="Elhai J."/>
            <person name="Campbell E.L."/>
            <person name="Thiel T."/>
            <person name="Longmire J."/>
            <person name="Potts M."/>
            <person name="Atlas R."/>
        </authorList>
    </citation>
    <scope>NUCLEOTIDE SEQUENCE [LARGE SCALE GENOMIC DNA]</scope>
    <source>
        <strain evidence="3">ATCC 29133 / PCC 73102</strain>
    </source>
</reference>
<dbReference type="KEGG" id="npu:Npun_F5727"/>
<dbReference type="InterPro" id="IPR015797">
    <property type="entry name" value="NUDIX_hydrolase-like_dom_sf"/>
</dbReference>
<keyword evidence="3" id="KW-1185">Reference proteome</keyword>
<dbReference type="AlphaFoldDB" id="B2J911"/>
<evidence type="ECO:0000313" key="2">
    <source>
        <dbReference type="EMBL" id="ACC84027.1"/>
    </source>
</evidence>
<reference evidence="2 3" key="2">
    <citation type="journal article" date="2013" name="Plant Physiol.">
        <title>A Nostoc punctiforme Sugar Transporter Necessary to Establish a Cyanobacterium-Plant Symbiosis.</title>
        <authorList>
            <person name="Ekman M."/>
            <person name="Picossi S."/>
            <person name="Campbell E.L."/>
            <person name="Meeks J.C."/>
            <person name="Flores E."/>
        </authorList>
    </citation>
    <scope>NUCLEOTIDE SEQUENCE [LARGE SCALE GENOMIC DNA]</scope>
    <source>
        <strain evidence="3">ATCC 29133 / PCC 73102</strain>
    </source>
</reference>
<feature type="domain" description="Nudix hydrolase" evidence="1">
    <location>
        <begin position="31"/>
        <end position="164"/>
    </location>
</feature>
<dbReference type="PROSITE" id="PS51462">
    <property type="entry name" value="NUDIX"/>
    <property type="match status" value="1"/>
</dbReference>
<dbReference type="Proteomes" id="UP000001191">
    <property type="component" value="Chromosome"/>
</dbReference>
<evidence type="ECO:0000259" key="1">
    <source>
        <dbReference type="PROSITE" id="PS51462"/>
    </source>
</evidence>
<dbReference type="GO" id="GO:0016787">
    <property type="term" value="F:hydrolase activity"/>
    <property type="evidence" value="ECO:0007669"/>
    <property type="project" value="UniProtKB-KW"/>
</dbReference>
<gene>
    <name evidence="2" type="ordered locus">Npun_F5727</name>
</gene>
<dbReference type="HOGENOM" id="CLU_132071_0_0_3"/>
<dbReference type="eggNOG" id="COG1051">
    <property type="taxonomic scope" value="Bacteria"/>
</dbReference>
<dbReference type="CDD" id="cd02883">
    <property type="entry name" value="NUDIX_Hydrolase"/>
    <property type="match status" value="1"/>
</dbReference>
<accession>B2J911</accession>
<evidence type="ECO:0000313" key="3">
    <source>
        <dbReference type="Proteomes" id="UP000001191"/>
    </source>
</evidence>
<name>B2J911_NOSP7</name>
<organism evidence="2 3">
    <name type="scientific">Nostoc punctiforme (strain ATCC 29133 / PCC 73102)</name>
    <dbReference type="NCBI Taxonomy" id="63737"/>
    <lineage>
        <taxon>Bacteria</taxon>
        <taxon>Bacillati</taxon>
        <taxon>Cyanobacteriota</taxon>
        <taxon>Cyanophyceae</taxon>
        <taxon>Nostocales</taxon>
        <taxon>Nostocaceae</taxon>
        <taxon>Nostoc</taxon>
    </lineage>
</organism>
<proteinExistence type="predicted"/>
<dbReference type="Pfam" id="PF00293">
    <property type="entry name" value="NUDIX"/>
    <property type="match status" value="1"/>
</dbReference>
<sequence>MSEQDCRKTVIQTGQKVNFVDIGSSFLPAFEKITSVLVVPFTKDGLIVCPLLDRGIDLPGGHVQIGEFTCEETARREVMEEVKVTLGELKLVKFIQSDFYGSQPEQLTYLVVMTGFVEEIISNNSYDCLSLCTHESMGRNIMDIDEFISQYQAGNKNDMRQIVLDAKSVLFNI</sequence>